<dbReference type="Gene3D" id="3.40.50.150">
    <property type="entry name" value="Vaccinia Virus protein VP39"/>
    <property type="match status" value="1"/>
</dbReference>
<dbReference type="InterPro" id="IPR048976">
    <property type="entry name" value="WHD_PKMT"/>
</dbReference>
<keyword evidence="5" id="KW-0489">Methyltransferase</keyword>
<feature type="region of interest" description="Disordered" evidence="1">
    <location>
        <begin position="1"/>
        <end position="23"/>
    </location>
</feature>
<dbReference type="InterPro" id="IPR018773">
    <property type="entry name" value="MeTrfase_reg_dom_prd"/>
</dbReference>
<dbReference type="Pfam" id="PF10119">
    <property type="entry name" value="MethyTransf_Reg"/>
    <property type="match status" value="1"/>
</dbReference>
<evidence type="ECO:0000259" key="4">
    <source>
        <dbReference type="Pfam" id="PF21782"/>
    </source>
</evidence>
<reference evidence="5 6" key="1">
    <citation type="submission" date="2019-05" db="EMBL/GenBank/DDBJ databases">
        <title>Mycolicibacterium sphagni ENV482 genome assembly.</title>
        <authorList>
            <person name="Chen W."/>
            <person name="Faulkner N.W."/>
            <person name="Hyman M.R."/>
        </authorList>
    </citation>
    <scope>NUCLEOTIDE SEQUENCE [LARGE SCALE GENOMIC DNA]</scope>
    <source>
        <strain evidence="5 6">ENV482</strain>
    </source>
</reference>
<dbReference type="PANTHER" id="PTHR43667:SF2">
    <property type="entry name" value="FATTY ACID C-METHYL TRANSFERASE"/>
    <property type="match status" value="1"/>
</dbReference>
<name>A0ABX2JL27_9MYCO</name>
<feature type="domain" description="Methyltransferase regulatory" evidence="2">
    <location>
        <begin position="240"/>
        <end position="324"/>
    </location>
</feature>
<feature type="domain" description="PKMT C-terminal winged helix" evidence="4">
    <location>
        <begin position="466"/>
        <end position="546"/>
    </location>
</feature>
<dbReference type="GO" id="GO:0008168">
    <property type="term" value="F:methyltransferase activity"/>
    <property type="evidence" value="ECO:0007669"/>
    <property type="project" value="UniProtKB-KW"/>
</dbReference>
<dbReference type="EMBL" id="VBSB01000002">
    <property type="protein sequence ID" value="NTY58386.1"/>
    <property type="molecule type" value="Genomic_DNA"/>
</dbReference>
<dbReference type="InterPro" id="IPR029063">
    <property type="entry name" value="SAM-dependent_MTases_sf"/>
</dbReference>
<evidence type="ECO:0000256" key="1">
    <source>
        <dbReference type="SAM" id="MobiDB-lite"/>
    </source>
</evidence>
<comment type="caution">
    <text evidence="5">The sequence shown here is derived from an EMBL/GenBank/DDBJ whole genome shotgun (WGS) entry which is preliminary data.</text>
</comment>
<evidence type="ECO:0000313" key="6">
    <source>
        <dbReference type="Proteomes" id="UP000708347"/>
    </source>
</evidence>
<dbReference type="Proteomes" id="UP000708347">
    <property type="component" value="Unassembled WGS sequence"/>
</dbReference>
<sequence length="553" mass="59647">MWSGLAPLVPPATARSTMPTEPGDQAIDEIRGAYDATPYSADSIPQSAPGRLAAIAQLFGLQAPTLATARVLEIGCGAAGNLVPFAAIHPDAQVVGIDLSEVAIEQGRRLLQAAGIGNVALIVGDIAAVDVAALGQFDYIIAHGVYSWVPENVQDAMLSLTSRSLAPDGVAYISYNVYPGWKSKEIVRDAMLFAARDSGSPDQQVVAARGMVDFLEEVAPPASPMARAVAEFRERDNGFDDSYLVHDELAGINRPCYFVDMLARAGAHGLAFLAEAQPELMFAANYGGKVAEHVAQHCGGSQSLIEQYLDFAVDRAFRQTLFVHADRAPQIRHTLDHRTFEGMHFATEMPVIDGPTRLDQSAQNYQLSSGATVSIDDPVLKVACDTLTWQSPWTLSRAQLVDLVSAELGSSPDGIAERIDRLLEFLIVNGQARYRADAVSPDPVSVPLRVNESLRRVAEFTLGEGDDAYTFNVWHETVALGPLDAHALILLDGTRDSVALVEELLQLAHKGSIHLELDDGQALTDEAVLRDVFTQYIDALPERLEEMKLAAAD</sequence>
<dbReference type="PANTHER" id="PTHR43667">
    <property type="entry name" value="CYCLOPROPANE-FATTY-ACYL-PHOSPHOLIPID SYNTHASE"/>
    <property type="match status" value="1"/>
</dbReference>
<keyword evidence="5" id="KW-0808">Transferase</keyword>
<dbReference type="SUPFAM" id="SSF53335">
    <property type="entry name" value="S-adenosyl-L-methionine-dependent methyltransferases"/>
    <property type="match status" value="1"/>
</dbReference>
<dbReference type="Pfam" id="PF21782">
    <property type="entry name" value="WHD_PKMT"/>
    <property type="match status" value="1"/>
</dbReference>
<dbReference type="InterPro" id="IPR041698">
    <property type="entry name" value="Methyltransf_25"/>
</dbReference>
<dbReference type="GO" id="GO:0032259">
    <property type="term" value="P:methylation"/>
    <property type="evidence" value="ECO:0007669"/>
    <property type="project" value="UniProtKB-KW"/>
</dbReference>
<protein>
    <submittedName>
        <fullName evidence="5">Methyltransferase domain-containing protein</fullName>
    </submittedName>
</protein>
<evidence type="ECO:0000259" key="2">
    <source>
        <dbReference type="Pfam" id="PF10119"/>
    </source>
</evidence>
<evidence type="ECO:0000313" key="5">
    <source>
        <dbReference type="EMBL" id="NTY58386.1"/>
    </source>
</evidence>
<dbReference type="Pfam" id="PF13649">
    <property type="entry name" value="Methyltransf_25"/>
    <property type="match status" value="1"/>
</dbReference>
<accession>A0ABX2JL27</accession>
<proteinExistence type="predicted"/>
<feature type="domain" description="Methyltransferase" evidence="3">
    <location>
        <begin position="71"/>
        <end position="169"/>
    </location>
</feature>
<keyword evidence="6" id="KW-1185">Reference proteome</keyword>
<dbReference type="CDD" id="cd02440">
    <property type="entry name" value="AdoMet_MTases"/>
    <property type="match status" value="1"/>
</dbReference>
<gene>
    <name evidence="5" type="ORF">FEG63_02320</name>
</gene>
<evidence type="ECO:0000259" key="3">
    <source>
        <dbReference type="Pfam" id="PF13649"/>
    </source>
</evidence>
<organism evidence="5 6">
    <name type="scientific">Mycolicibacterium sphagni</name>
    <dbReference type="NCBI Taxonomy" id="1786"/>
    <lineage>
        <taxon>Bacteria</taxon>
        <taxon>Bacillati</taxon>
        <taxon>Actinomycetota</taxon>
        <taxon>Actinomycetes</taxon>
        <taxon>Mycobacteriales</taxon>
        <taxon>Mycobacteriaceae</taxon>
        <taxon>Mycolicibacterium</taxon>
    </lineage>
</organism>
<dbReference type="InterPro" id="IPR050723">
    <property type="entry name" value="CFA/CMAS"/>
</dbReference>